<dbReference type="EMBL" id="CAJOBQ010003034">
    <property type="protein sequence ID" value="CAF4590757.1"/>
    <property type="molecule type" value="Genomic_DNA"/>
</dbReference>
<dbReference type="Proteomes" id="UP000663862">
    <property type="component" value="Unassembled WGS sequence"/>
</dbReference>
<keyword evidence="1" id="KW-0479">Metal-binding</keyword>
<evidence type="ECO:0000313" key="10">
    <source>
        <dbReference type="Proteomes" id="UP000663873"/>
    </source>
</evidence>
<evidence type="ECO:0000259" key="2">
    <source>
        <dbReference type="PROSITE" id="PS50215"/>
    </source>
</evidence>
<dbReference type="EMBL" id="CAJNYU010000356">
    <property type="protein sequence ID" value="CAF3352455.1"/>
    <property type="molecule type" value="Genomic_DNA"/>
</dbReference>
<reference evidence="3" key="1">
    <citation type="submission" date="2021-02" db="EMBL/GenBank/DDBJ databases">
        <authorList>
            <person name="Nowell W R."/>
        </authorList>
    </citation>
    <scope>NUCLEOTIDE SEQUENCE</scope>
</reference>
<dbReference type="Proteomes" id="UP000663873">
    <property type="component" value="Unassembled WGS sequence"/>
</dbReference>
<dbReference type="InterPro" id="IPR001590">
    <property type="entry name" value="Peptidase_M12B"/>
</dbReference>
<dbReference type="Proteomes" id="UP000663869">
    <property type="component" value="Unassembled WGS sequence"/>
</dbReference>
<accession>A0A817T0A9</accession>
<dbReference type="Proteomes" id="UP000663872">
    <property type="component" value="Unassembled WGS sequence"/>
</dbReference>
<feature type="active site" evidence="1">
    <location>
        <position position="74"/>
    </location>
</feature>
<comment type="caution">
    <text evidence="1">Lacks conserved residue(s) required for the propagation of feature annotation.</text>
</comment>
<dbReference type="GO" id="GO:0046872">
    <property type="term" value="F:metal ion binding"/>
    <property type="evidence" value="ECO:0007669"/>
    <property type="project" value="UniProtKB-KW"/>
</dbReference>
<evidence type="ECO:0000313" key="8">
    <source>
        <dbReference type="EMBL" id="CAF4732789.1"/>
    </source>
</evidence>
<evidence type="ECO:0000313" key="6">
    <source>
        <dbReference type="EMBL" id="CAF4519289.1"/>
    </source>
</evidence>
<keyword evidence="10" id="KW-1185">Reference proteome</keyword>
<dbReference type="GO" id="GO:0006508">
    <property type="term" value="P:proteolysis"/>
    <property type="evidence" value="ECO:0007669"/>
    <property type="project" value="InterPro"/>
</dbReference>
<dbReference type="Proteomes" id="UP000663848">
    <property type="component" value="Unassembled WGS sequence"/>
</dbReference>
<feature type="binding site" evidence="1">
    <location>
        <position position="73"/>
    </location>
    <ligand>
        <name>Zn(2+)</name>
        <dbReference type="ChEBI" id="CHEBI:29105"/>
        <note>catalytic</note>
    </ligand>
</feature>
<dbReference type="AlphaFoldDB" id="A0A817T0A9"/>
<evidence type="ECO:0000313" key="3">
    <source>
        <dbReference type="EMBL" id="CAF3301891.1"/>
    </source>
</evidence>
<keyword evidence="1" id="KW-0862">Zinc</keyword>
<dbReference type="EMBL" id="CAJOBR010003299">
    <property type="protein sequence ID" value="CAF4732789.1"/>
    <property type="molecule type" value="Genomic_DNA"/>
</dbReference>
<evidence type="ECO:0000256" key="1">
    <source>
        <dbReference type="PROSITE-ProRule" id="PRU00276"/>
    </source>
</evidence>
<dbReference type="EMBL" id="CAJNXB010003231">
    <property type="protein sequence ID" value="CAF3301891.1"/>
    <property type="molecule type" value="Genomic_DNA"/>
</dbReference>
<feature type="binding site" evidence="1">
    <location>
        <position position="77"/>
    </location>
    <ligand>
        <name>Zn(2+)</name>
        <dbReference type="ChEBI" id="CHEBI:29105"/>
        <note>catalytic</note>
    </ligand>
</feature>
<feature type="domain" description="Peptidase M12B" evidence="2">
    <location>
        <begin position="41"/>
        <end position="101"/>
    </location>
</feature>
<dbReference type="EMBL" id="CAJOBP010007668">
    <property type="protein sequence ID" value="CAF4519289.1"/>
    <property type="molecule type" value="Genomic_DNA"/>
</dbReference>
<organism evidence="3 9">
    <name type="scientific">Rotaria socialis</name>
    <dbReference type="NCBI Taxonomy" id="392032"/>
    <lineage>
        <taxon>Eukaryota</taxon>
        <taxon>Metazoa</taxon>
        <taxon>Spiralia</taxon>
        <taxon>Gnathifera</taxon>
        <taxon>Rotifera</taxon>
        <taxon>Eurotatoria</taxon>
        <taxon>Bdelloidea</taxon>
        <taxon>Philodinida</taxon>
        <taxon>Philodinidae</taxon>
        <taxon>Rotaria</taxon>
    </lineage>
</organism>
<evidence type="ECO:0000313" key="4">
    <source>
        <dbReference type="EMBL" id="CAF3352455.1"/>
    </source>
</evidence>
<dbReference type="EMBL" id="CAJNYT010002529">
    <property type="protein sequence ID" value="CAF3474483.1"/>
    <property type="molecule type" value="Genomic_DNA"/>
</dbReference>
<evidence type="ECO:0000313" key="9">
    <source>
        <dbReference type="Proteomes" id="UP000663825"/>
    </source>
</evidence>
<dbReference type="Pfam" id="PF01421">
    <property type="entry name" value="Reprolysin"/>
    <property type="match status" value="1"/>
</dbReference>
<protein>
    <recommendedName>
        <fullName evidence="2">Peptidase M12B domain-containing protein</fullName>
    </recommendedName>
</protein>
<dbReference type="InterPro" id="IPR024079">
    <property type="entry name" value="MetalloPept_cat_dom_sf"/>
</dbReference>
<dbReference type="GO" id="GO:0004222">
    <property type="term" value="F:metalloendopeptidase activity"/>
    <property type="evidence" value="ECO:0007669"/>
    <property type="project" value="InterPro"/>
</dbReference>
<evidence type="ECO:0000313" key="5">
    <source>
        <dbReference type="EMBL" id="CAF3474483.1"/>
    </source>
</evidence>
<dbReference type="SUPFAM" id="SSF55486">
    <property type="entry name" value="Metalloproteases ('zincins'), catalytic domain"/>
    <property type="match status" value="1"/>
</dbReference>
<dbReference type="OrthoDB" id="412680at2759"/>
<proteinExistence type="predicted"/>
<comment type="caution">
    <text evidence="3">The sequence shown here is derived from an EMBL/GenBank/DDBJ whole genome shotgun (WGS) entry which is preliminary data.</text>
</comment>
<dbReference type="PROSITE" id="PS50215">
    <property type="entry name" value="ADAM_MEPRO"/>
    <property type="match status" value="1"/>
</dbReference>
<gene>
    <name evidence="4" type="ORF">FME351_LOCUS4628</name>
    <name evidence="5" type="ORF">GRG538_LOCUS15904</name>
    <name evidence="8" type="ORF">QYT958_LOCUS19682</name>
    <name evidence="3" type="ORF">TIS948_LOCUS18421</name>
    <name evidence="7" type="ORF">TSG867_LOCUS27190</name>
    <name evidence="6" type="ORF">UJA718_LOCUS27510</name>
</gene>
<evidence type="ECO:0000313" key="7">
    <source>
        <dbReference type="EMBL" id="CAF4590757.1"/>
    </source>
</evidence>
<dbReference type="Proteomes" id="UP000663825">
    <property type="component" value="Unassembled WGS sequence"/>
</dbReference>
<name>A0A817T0A9_9BILA</name>
<feature type="binding site" evidence="1">
    <location>
        <position position="83"/>
    </location>
    <ligand>
        <name>Zn(2+)</name>
        <dbReference type="ChEBI" id="CHEBI:29105"/>
        <note>catalytic</note>
    </ligand>
</feature>
<dbReference type="Gene3D" id="3.40.390.10">
    <property type="entry name" value="Collagenase (Catalytic Domain)"/>
    <property type="match status" value="1"/>
</dbReference>
<sequence length="101" mass="11739">MNLLKSLHQVYTSNRFDKRYFTNTTDHIMTFTHLDLIDRAGSAYVSGLCLPLYIYSIIQEDLRAFGVILTITHELGHNFGLSHDETENECNDPHIQYIYDV</sequence>